<evidence type="ECO:0000259" key="8">
    <source>
        <dbReference type="PROSITE" id="PS50217"/>
    </source>
</evidence>
<dbReference type="SMART" id="SM00338">
    <property type="entry name" value="BRLZ"/>
    <property type="match status" value="1"/>
</dbReference>
<keyword evidence="3" id="KW-0238">DNA-binding</keyword>
<dbReference type="InterPro" id="IPR001630">
    <property type="entry name" value="Leuzip_CREB"/>
</dbReference>
<evidence type="ECO:0000256" key="6">
    <source>
        <dbReference type="SAM" id="Coils"/>
    </source>
</evidence>
<dbReference type="PROSITE" id="PS50217">
    <property type="entry name" value="BZIP"/>
    <property type="match status" value="1"/>
</dbReference>
<dbReference type="STRING" id="400682.A0A1X7VWF6"/>
<evidence type="ECO:0000256" key="4">
    <source>
        <dbReference type="ARBA" id="ARBA00023163"/>
    </source>
</evidence>
<evidence type="ECO:0000256" key="1">
    <source>
        <dbReference type="ARBA" id="ARBA00004123"/>
    </source>
</evidence>
<keyword evidence="5" id="KW-0539">Nucleus</keyword>
<reference evidence="10" key="1">
    <citation type="journal article" date="2010" name="Nature">
        <title>The Amphimedon queenslandica genome and the evolution of animal complexity.</title>
        <authorList>
            <person name="Srivastava M."/>
            <person name="Simakov O."/>
            <person name="Chapman J."/>
            <person name="Fahey B."/>
            <person name="Gauthier M.E."/>
            <person name="Mitros T."/>
            <person name="Richards G.S."/>
            <person name="Conaco C."/>
            <person name="Dacre M."/>
            <person name="Hellsten U."/>
            <person name="Larroux C."/>
            <person name="Putnam N.H."/>
            <person name="Stanke M."/>
            <person name="Adamska M."/>
            <person name="Darling A."/>
            <person name="Degnan S.M."/>
            <person name="Oakley T.H."/>
            <person name="Plachetzki D.C."/>
            <person name="Zhai Y."/>
            <person name="Adamski M."/>
            <person name="Calcino A."/>
            <person name="Cummins S.F."/>
            <person name="Goodstein D.M."/>
            <person name="Harris C."/>
            <person name="Jackson D.J."/>
            <person name="Leys S.P."/>
            <person name="Shu S."/>
            <person name="Woodcroft B.J."/>
            <person name="Vervoort M."/>
            <person name="Kosik K.S."/>
            <person name="Manning G."/>
            <person name="Degnan B.M."/>
            <person name="Rokhsar D.S."/>
        </authorList>
    </citation>
    <scope>NUCLEOTIDE SEQUENCE [LARGE SCALE GENOMIC DNA]</scope>
</reference>
<dbReference type="InParanoid" id="A0A1X7VWF6"/>
<organism evidence="9">
    <name type="scientific">Amphimedon queenslandica</name>
    <name type="common">Sponge</name>
    <dbReference type="NCBI Taxonomy" id="400682"/>
    <lineage>
        <taxon>Eukaryota</taxon>
        <taxon>Metazoa</taxon>
        <taxon>Porifera</taxon>
        <taxon>Demospongiae</taxon>
        <taxon>Heteroscleromorpha</taxon>
        <taxon>Haplosclerida</taxon>
        <taxon>Niphatidae</taxon>
        <taxon>Amphimedon</taxon>
    </lineage>
</organism>
<dbReference type="FunFam" id="1.20.5.170:FF:000003">
    <property type="entry name" value="cAMP-responsive element modulator isoform X2"/>
    <property type="match status" value="1"/>
</dbReference>
<evidence type="ECO:0000313" key="9">
    <source>
        <dbReference type="EnsemblMetazoa" id="Aqu2.1.43743_001"/>
    </source>
</evidence>
<keyword evidence="2" id="KW-0805">Transcription regulation</keyword>
<dbReference type="GO" id="GO:0005667">
    <property type="term" value="C:transcription regulator complex"/>
    <property type="evidence" value="ECO:0007669"/>
    <property type="project" value="TreeGrafter"/>
</dbReference>
<gene>
    <name evidence="9" type="primary">100638625</name>
</gene>
<dbReference type="EnsemblMetazoa" id="XM_003382588.2">
    <property type="protein sequence ID" value="XP_003382636.1"/>
    <property type="gene ID" value="LOC100638625"/>
</dbReference>
<reference evidence="9" key="2">
    <citation type="submission" date="2017-05" db="UniProtKB">
        <authorList>
            <consortium name="EnsemblMetazoa"/>
        </authorList>
    </citation>
    <scope>IDENTIFICATION</scope>
</reference>
<keyword evidence="10" id="KW-1185">Reference proteome</keyword>
<dbReference type="Proteomes" id="UP000007879">
    <property type="component" value="Unassembled WGS sequence"/>
</dbReference>
<dbReference type="GO" id="GO:0000978">
    <property type="term" value="F:RNA polymerase II cis-regulatory region sequence-specific DNA binding"/>
    <property type="evidence" value="ECO:0007669"/>
    <property type="project" value="TreeGrafter"/>
</dbReference>
<proteinExistence type="predicted"/>
<dbReference type="FunCoup" id="A0A1X7VWF6">
    <property type="interactions" value="673"/>
</dbReference>
<dbReference type="InterPro" id="IPR046347">
    <property type="entry name" value="bZIP_sf"/>
</dbReference>
<protein>
    <recommendedName>
        <fullName evidence="8">BZIP domain-containing protein</fullName>
    </recommendedName>
</protein>
<feature type="coiled-coil region" evidence="6">
    <location>
        <begin position="264"/>
        <end position="298"/>
    </location>
</feature>
<comment type="subcellular location">
    <subcellularLocation>
        <location evidence="1">Nucleus</location>
    </subcellularLocation>
</comment>
<dbReference type="eggNOG" id="KOG3584">
    <property type="taxonomic scope" value="Eukaryota"/>
</dbReference>
<keyword evidence="4" id="KW-0804">Transcription</keyword>
<dbReference type="InterPro" id="IPR004827">
    <property type="entry name" value="bZIP"/>
</dbReference>
<dbReference type="OrthoDB" id="5970722at2759"/>
<evidence type="ECO:0000256" key="3">
    <source>
        <dbReference type="ARBA" id="ARBA00023125"/>
    </source>
</evidence>
<dbReference type="PANTHER" id="PTHR45879:SF3">
    <property type="entry name" value="CYCLIC AMP RESPONSE ELEMENT-BINDING PROTEIN B"/>
    <property type="match status" value="1"/>
</dbReference>
<keyword evidence="6" id="KW-0175">Coiled coil</keyword>
<evidence type="ECO:0000256" key="7">
    <source>
        <dbReference type="SAM" id="MobiDB-lite"/>
    </source>
</evidence>
<dbReference type="PROSITE" id="PS00036">
    <property type="entry name" value="BZIP_BASIC"/>
    <property type="match status" value="1"/>
</dbReference>
<evidence type="ECO:0000313" key="10">
    <source>
        <dbReference type="Proteomes" id="UP000007879"/>
    </source>
</evidence>
<evidence type="ECO:0000256" key="2">
    <source>
        <dbReference type="ARBA" id="ARBA00023015"/>
    </source>
</evidence>
<feature type="region of interest" description="Disordered" evidence="7">
    <location>
        <begin position="1"/>
        <end position="50"/>
    </location>
</feature>
<dbReference type="CDD" id="cd14690">
    <property type="entry name" value="bZIP_CREB1"/>
    <property type="match status" value="1"/>
</dbReference>
<dbReference type="AlphaFoldDB" id="A0A1X7VWF6"/>
<dbReference type="GO" id="GO:0000981">
    <property type="term" value="F:DNA-binding transcription factor activity, RNA polymerase II-specific"/>
    <property type="evidence" value="ECO:0007669"/>
    <property type="project" value="TreeGrafter"/>
</dbReference>
<sequence length="305" mass="31863">MSSDSSPGNVASEKGIAPSISVTLPPPEKQSANTQSDDDEEPPPISSEQLLRRASFKKILEDLSSSAESINKPGLDPAAGVSMLQQAAGLAAATNPALLPILQNLQQSALTIANQPSAATAAGAGAAGGNNDFTQQLAAAMMLPNHINAQQQLTAALLNSQANAVAQAPLIANAVSLAGHNNFQLPSNLLSSALLNASSNQLSNFGAQLPAGGGSGTPIGHKQSLRTVSSPEGFVGSPPLPGEDSTKKREIRLMKNREAARECRRKKKEYIRCLENRVAVLESQNQALIGELRALKELYLPKNQE</sequence>
<dbReference type="KEGG" id="aqu:100638625"/>
<feature type="domain" description="BZIP" evidence="8">
    <location>
        <begin position="246"/>
        <end position="297"/>
    </location>
</feature>
<dbReference type="SUPFAM" id="SSF57959">
    <property type="entry name" value="Leucine zipper domain"/>
    <property type="match status" value="1"/>
</dbReference>
<dbReference type="Pfam" id="PF00170">
    <property type="entry name" value="bZIP_1"/>
    <property type="match status" value="1"/>
</dbReference>
<name>A0A1X7VWF6_AMPQE</name>
<dbReference type="Gene3D" id="1.20.5.170">
    <property type="match status" value="1"/>
</dbReference>
<dbReference type="GO" id="GO:0005634">
    <property type="term" value="C:nucleus"/>
    <property type="evidence" value="ECO:0007669"/>
    <property type="project" value="UniProtKB-SubCell"/>
</dbReference>
<evidence type="ECO:0000256" key="5">
    <source>
        <dbReference type="ARBA" id="ARBA00023242"/>
    </source>
</evidence>
<dbReference type="PANTHER" id="PTHR45879">
    <property type="entry name" value="CYCLIC AMP RESPONSE ELEMENT-BINDING PROTEIN B"/>
    <property type="match status" value="1"/>
</dbReference>
<dbReference type="EnsemblMetazoa" id="Aqu2.1.43743_001">
    <property type="protein sequence ID" value="Aqu2.1.43743_001"/>
    <property type="gene ID" value="Aqu2.1.43743"/>
</dbReference>
<accession>A0A1X7VWF6</accession>